<dbReference type="EMBL" id="QWVS01000002">
    <property type="protein sequence ID" value="RID89306.1"/>
    <property type="molecule type" value="Genomic_DNA"/>
</dbReference>
<gene>
    <name evidence="2" type="ORF">D1953_01710</name>
</gene>
<comment type="caution">
    <text evidence="2">The sequence shown here is derived from an EMBL/GenBank/DDBJ whole genome shotgun (WGS) entry which is preliminary data.</text>
</comment>
<dbReference type="AlphaFoldDB" id="A0A398BPU8"/>
<feature type="region of interest" description="Disordered" evidence="1">
    <location>
        <begin position="41"/>
        <end position="84"/>
    </location>
</feature>
<proteinExistence type="predicted"/>
<dbReference type="RefSeq" id="WP_119115415.1">
    <property type="nucleotide sequence ID" value="NZ_QWVS01000002.1"/>
</dbReference>
<name>A0A398BPU8_9BACI</name>
<evidence type="ECO:0000313" key="3">
    <source>
        <dbReference type="Proteomes" id="UP000266016"/>
    </source>
</evidence>
<evidence type="ECO:0000313" key="2">
    <source>
        <dbReference type="EMBL" id="RID89306.1"/>
    </source>
</evidence>
<sequence length="84" mass="10038">MSKKQSRTHTSKKQTQDDSLKLGDLINGDIMSKLRQTQKELTEAAQIKKEAEEARQREERKRREKNKSFEELLEESNLDWKNYK</sequence>
<keyword evidence="3" id="KW-1185">Reference proteome</keyword>
<dbReference type="Proteomes" id="UP000266016">
    <property type="component" value="Unassembled WGS sequence"/>
</dbReference>
<feature type="compositionally biased region" description="Basic residues" evidence="1">
    <location>
        <begin position="1"/>
        <end position="12"/>
    </location>
</feature>
<feature type="region of interest" description="Disordered" evidence="1">
    <location>
        <begin position="1"/>
        <end position="24"/>
    </location>
</feature>
<dbReference type="InterPro" id="IPR024980">
    <property type="entry name" value="DUF3886"/>
</dbReference>
<evidence type="ECO:0000256" key="1">
    <source>
        <dbReference type="SAM" id="MobiDB-lite"/>
    </source>
</evidence>
<reference evidence="2 3" key="1">
    <citation type="submission" date="2018-08" db="EMBL/GenBank/DDBJ databases">
        <title>Bacillus jemisoniae sp. nov., Bacillus chryseoplanitiae sp. nov., Bacillus resnikiae sp. nov., and Bacillus frankliniae sp. nov., isolated from Viking spacecraft and associated surfaces.</title>
        <authorList>
            <person name="Seuylemezian A."/>
            <person name="Vaishampayan P."/>
        </authorList>
    </citation>
    <scope>NUCLEOTIDE SEQUENCE [LARGE SCALE GENOMIC DNA]</scope>
    <source>
        <strain evidence="2 3">MA001</strain>
    </source>
</reference>
<accession>A0A398BPU8</accession>
<dbReference type="Pfam" id="PF13025">
    <property type="entry name" value="DUF3886"/>
    <property type="match status" value="1"/>
</dbReference>
<protein>
    <submittedName>
        <fullName evidence="2">DUF3886 domain-containing protein</fullName>
    </submittedName>
</protein>
<organism evidence="2 3">
    <name type="scientific">Peribacillus asahii</name>
    <dbReference type="NCBI Taxonomy" id="228899"/>
    <lineage>
        <taxon>Bacteria</taxon>
        <taxon>Bacillati</taxon>
        <taxon>Bacillota</taxon>
        <taxon>Bacilli</taxon>
        <taxon>Bacillales</taxon>
        <taxon>Bacillaceae</taxon>
        <taxon>Peribacillus</taxon>
    </lineage>
</organism>
<feature type="compositionally biased region" description="Basic and acidic residues" evidence="1">
    <location>
        <begin position="41"/>
        <end position="70"/>
    </location>
</feature>